<dbReference type="OrthoDB" id="5382854at2"/>
<dbReference type="STRING" id="1334629.MFUL124B02_00640"/>
<dbReference type="AlphaFoldDB" id="A0A511TGM4"/>
<reference evidence="2 3" key="1">
    <citation type="submission" date="2016-10" db="EMBL/GenBank/DDBJ databases">
        <authorList>
            <person name="Varghese N."/>
            <person name="Submissions S."/>
        </authorList>
    </citation>
    <scope>NUCLEOTIDE SEQUENCE [LARGE SCALE GENOMIC DNA]</scope>
    <source>
        <strain evidence="2 3">DSM 16525</strain>
    </source>
</reference>
<evidence type="ECO:0000313" key="2">
    <source>
        <dbReference type="EMBL" id="SEU41689.1"/>
    </source>
</evidence>
<evidence type="ECO:0000313" key="4">
    <source>
        <dbReference type="Proteomes" id="UP000321514"/>
    </source>
</evidence>
<dbReference type="EMBL" id="FOIB01000017">
    <property type="protein sequence ID" value="SEU41689.1"/>
    <property type="molecule type" value="Genomic_DNA"/>
</dbReference>
<evidence type="ECO:0000313" key="3">
    <source>
        <dbReference type="Proteomes" id="UP000183760"/>
    </source>
</evidence>
<gene>
    <name evidence="1" type="ORF">MFU01_83630</name>
    <name evidence="2" type="ORF">SAMN05443572_11752</name>
</gene>
<dbReference type="Proteomes" id="UP000183760">
    <property type="component" value="Unassembled WGS sequence"/>
</dbReference>
<reference evidence="1 4" key="2">
    <citation type="submission" date="2019-07" db="EMBL/GenBank/DDBJ databases">
        <title>Whole genome shotgun sequence of Myxococcus fulvus NBRC 100333.</title>
        <authorList>
            <person name="Hosoyama A."/>
            <person name="Uohara A."/>
            <person name="Ohji S."/>
            <person name="Ichikawa N."/>
        </authorList>
    </citation>
    <scope>NUCLEOTIDE SEQUENCE [LARGE SCALE GENOMIC DNA]</scope>
    <source>
        <strain evidence="1 4">NBRC 100333</strain>
    </source>
</reference>
<evidence type="ECO:0000313" key="1">
    <source>
        <dbReference type="EMBL" id="GEN13326.1"/>
    </source>
</evidence>
<dbReference type="Proteomes" id="UP000321514">
    <property type="component" value="Unassembled WGS sequence"/>
</dbReference>
<comment type="caution">
    <text evidence="1">The sequence shown here is derived from an EMBL/GenBank/DDBJ whole genome shotgun (WGS) entry which is preliminary data.</text>
</comment>
<organism evidence="1 4">
    <name type="scientific">Myxococcus fulvus</name>
    <dbReference type="NCBI Taxonomy" id="33"/>
    <lineage>
        <taxon>Bacteria</taxon>
        <taxon>Pseudomonadati</taxon>
        <taxon>Myxococcota</taxon>
        <taxon>Myxococcia</taxon>
        <taxon>Myxococcales</taxon>
        <taxon>Cystobacterineae</taxon>
        <taxon>Myxococcaceae</taxon>
        <taxon>Myxococcus</taxon>
    </lineage>
</organism>
<dbReference type="RefSeq" id="WP_074959252.1">
    <property type="nucleotide sequence ID" value="NZ_BJXR01000078.1"/>
</dbReference>
<keyword evidence="3" id="KW-1185">Reference proteome</keyword>
<protein>
    <submittedName>
        <fullName evidence="1">Uncharacterized protein</fullName>
    </submittedName>
</protein>
<accession>A0A511TGM4</accession>
<proteinExistence type="predicted"/>
<sequence>MSIRKDYVERLIEQFAAALARLLKARHEKRFADAAALIRSTALDTLGMEYSALLMVDAASTARLLGDPMRVKVLARLVAEDGELHLEQGDSRMATERFEYSLALYAEARHLGLPHDAEDSAVLARLRAWLGPGASA</sequence>
<name>A0A511TGM4_MYXFU</name>
<dbReference type="EMBL" id="BJXR01000078">
    <property type="protein sequence ID" value="GEN13326.1"/>
    <property type="molecule type" value="Genomic_DNA"/>
</dbReference>